<evidence type="ECO:0000313" key="3">
    <source>
        <dbReference type="Proteomes" id="UP001607302"/>
    </source>
</evidence>
<dbReference type="Proteomes" id="UP001607302">
    <property type="component" value="Unassembled WGS sequence"/>
</dbReference>
<name>A0ABD2AQC1_VESSQ</name>
<dbReference type="EMBL" id="JAUDFV010000141">
    <property type="protein sequence ID" value="KAL2722813.1"/>
    <property type="molecule type" value="Genomic_DNA"/>
</dbReference>
<dbReference type="Pfam" id="PF07258">
    <property type="entry name" value="COMM_domain"/>
    <property type="match status" value="1"/>
</dbReference>
<gene>
    <name evidence="2" type="ORF">V1478_009676</name>
</gene>
<feature type="domain" description="COMM" evidence="1">
    <location>
        <begin position="7"/>
        <end position="74"/>
    </location>
</feature>
<dbReference type="PROSITE" id="PS51269">
    <property type="entry name" value="COMM"/>
    <property type="match status" value="1"/>
</dbReference>
<dbReference type="AlphaFoldDB" id="A0ABD2AQC1"/>
<protein>
    <submittedName>
        <fullName evidence="2">COMM domain-containing protein 7-like</fullName>
    </submittedName>
</protein>
<comment type="caution">
    <text evidence="2">The sequence shown here is derived from an EMBL/GenBank/DDBJ whole genome shotgun (WGS) entry which is preliminary data.</text>
</comment>
<evidence type="ECO:0000313" key="2">
    <source>
        <dbReference type="EMBL" id="KAL2722813.1"/>
    </source>
</evidence>
<organism evidence="2 3">
    <name type="scientific">Vespula squamosa</name>
    <name type="common">Southern yellow jacket</name>
    <name type="synonym">Wasp</name>
    <dbReference type="NCBI Taxonomy" id="30214"/>
    <lineage>
        <taxon>Eukaryota</taxon>
        <taxon>Metazoa</taxon>
        <taxon>Ecdysozoa</taxon>
        <taxon>Arthropoda</taxon>
        <taxon>Hexapoda</taxon>
        <taxon>Insecta</taxon>
        <taxon>Pterygota</taxon>
        <taxon>Neoptera</taxon>
        <taxon>Endopterygota</taxon>
        <taxon>Hymenoptera</taxon>
        <taxon>Apocrita</taxon>
        <taxon>Aculeata</taxon>
        <taxon>Vespoidea</taxon>
        <taxon>Vespidae</taxon>
        <taxon>Vespinae</taxon>
        <taxon>Vespula</taxon>
    </lineage>
</organism>
<keyword evidence="3" id="KW-1185">Reference proteome</keyword>
<reference evidence="2 3" key="1">
    <citation type="journal article" date="2024" name="Ann. Entomol. Soc. Am.">
        <title>Genomic analyses of the southern and eastern yellowjacket wasps (Hymenoptera: Vespidae) reveal evolutionary signatures of social life.</title>
        <authorList>
            <person name="Catto M.A."/>
            <person name="Caine P.B."/>
            <person name="Orr S.E."/>
            <person name="Hunt B.G."/>
            <person name="Goodisman M.A.D."/>
        </authorList>
    </citation>
    <scope>NUCLEOTIDE SEQUENCE [LARGE SCALE GENOMIC DNA]</scope>
    <source>
        <strain evidence="2">233</strain>
        <tissue evidence="2">Head and thorax</tissue>
    </source>
</reference>
<dbReference type="InterPro" id="IPR017920">
    <property type="entry name" value="COMM"/>
</dbReference>
<proteinExistence type="predicted"/>
<evidence type="ECO:0000259" key="1">
    <source>
        <dbReference type="PROSITE" id="PS51269"/>
    </source>
</evidence>
<sequence length="74" mass="8619">MEKTISKIRDISWRFGVTAMSSDSNKVGKSFLQLKLCLNEGSRIKEHFIEMSIPEFYKFLHDLEKAKINLDLLV</sequence>
<accession>A0ABD2AQC1</accession>